<evidence type="ECO:0000313" key="2">
    <source>
        <dbReference type="EMBL" id="CAF0820876.1"/>
    </source>
</evidence>
<organism evidence="2 5">
    <name type="scientific">Didymodactylos carnosus</name>
    <dbReference type="NCBI Taxonomy" id="1234261"/>
    <lineage>
        <taxon>Eukaryota</taxon>
        <taxon>Metazoa</taxon>
        <taxon>Spiralia</taxon>
        <taxon>Gnathifera</taxon>
        <taxon>Rotifera</taxon>
        <taxon>Eurotatoria</taxon>
        <taxon>Bdelloidea</taxon>
        <taxon>Philodinida</taxon>
        <taxon>Philodinidae</taxon>
        <taxon>Didymodactylos</taxon>
    </lineage>
</organism>
<dbReference type="Proteomes" id="UP000682733">
    <property type="component" value="Unassembled WGS sequence"/>
</dbReference>
<dbReference type="EMBL" id="CAJNOK010001036">
    <property type="protein sequence ID" value="CAF0789651.1"/>
    <property type="molecule type" value="Genomic_DNA"/>
</dbReference>
<evidence type="ECO:0000313" key="5">
    <source>
        <dbReference type="Proteomes" id="UP000663829"/>
    </source>
</evidence>
<accession>A0A813U4E9</accession>
<evidence type="ECO:0000313" key="1">
    <source>
        <dbReference type="EMBL" id="CAF0789651.1"/>
    </source>
</evidence>
<name>A0A813U4E9_9BILA</name>
<dbReference type="Proteomes" id="UP000681722">
    <property type="component" value="Unassembled WGS sequence"/>
</dbReference>
<dbReference type="Proteomes" id="UP000677228">
    <property type="component" value="Unassembled WGS sequence"/>
</dbReference>
<dbReference type="EMBL" id="CAJNOQ010000615">
    <property type="protein sequence ID" value="CAF0820876.1"/>
    <property type="molecule type" value="Genomic_DNA"/>
</dbReference>
<protein>
    <submittedName>
        <fullName evidence="2">Uncharacterized protein</fullName>
    </submittedName>
</protein>
<reference evidence="2" key="1">
    <citation type="submission" date="2021-02" db="EMBL/GenBank/DDBJ databases">
        <authorList>
            <person name="Nowell W R."/>
        </authorList>
    </citation>
    <scope>NUCLEOTIDE SEQUENCE</scope>
</reference>
<evidence type="ECO:0000313" key="3">
    <source>
        <dbReference type="EMBL" id="CAF3572109.1"/>
    </source>
</evidence>
<dbReference type="EMBL" id="CAJOBC010000615">
    <property type="protein sequence ID" value="CAF3607284.1"/>
    <property type="molecule type" value="Genomic_DNA"/>
</dbReference>
<sequence length="96" mass="10281">MGCICSVHMSRLTKKTFFVKDAPSLSIYGSSFDSAKSDYEVELVEKLFEAANDLTLKNGSNGDNDSLCSSICSSTIRGQNSTVDMIPSFPGADALD</sequence>
<keyword evidence="5" id="KW-1185">Reference proteome</keyword>
<gene>
    <name evidence="2" type="ORF">GPM918_LOCUS4538</name>
    <name evidence="1" type="ORF">OVA965_LOCUS4064</name>
    <name evidence="4" type="ORF">SRO942_LOCUS4539</name>
    <name evidence="3" type="ORF">TMI583_LOCUS4062</name>
</gene>
<proteinExistence type="predicted"/>
<dbReference type="Proteomes" id="UP000663829">
    <property type="component" value="Unassembled WGS sequence"/>
</dbReference>
<comment type="caution">
    <text evidence="2">The sequence shown here is derived from an EMBL/GenBank/DDBJ whole genome shotgun (WGS) entry which is preliminary data.</text>
</comment>
<dbReference type="AlphaFoldDB" id="A0A813U4E9"/>
<evidence type="ECO:0000313" key="4">
    <source>
        <dbReference type="EMBL" id="CAF3607284.1"/>
    </source>
</evidence>
<dbReference type="EMBL" id="CAJOBA010001036">
    <property type="protein sequence ID" value="CAF3572109.1"/>
    <property type="molecule type" value="Genomic_DNA"/>
</dbReference>